<evidence type="ECO:0000256" key="1">
    <source>
        <dbReference type="SAM" id="MobiDB-lite"/>
    </source>
</evidence>
<keyword evidence="3" id="KW-1185">Reference proteome</keyword>
<name>A0A1E3QDH6_LIPST</name>
<accession>A0A1E3QDH6</accession>
<sequence>MSCSPTWATADKNEDEESYKENVFILIADATQPELNDDTLFRLEYPLRRSPVSRIIIAVNKMDIVVESIDSDHADVSANAHKDASVHGNADISTSGDAPPSHARIATRRRIPPNAYWRDPPRFGLNHDSKRQLRSSGVKFVKSNPSTRVTKADQWN</sequence>
<gene>
    <name evidence="2" type="ORF">LIPSTDRAFT_1170</name>
</gene>
<dbReference type="Proteomes" id="UP000094385">
    <property type="component" value="Unassembled WGS sequence"/>
</dbReference>
<dbReference type="EMBL" id="KV454290">
    <property type="protein sequence ID" value="ODQ75741.1"/>
    <property type="molecule type" value="Genomic_DNA"/>
</dbReference>
<organism evidence="2 3">
    <name type="scientific">Lipomyces starkeyi NRRL Y-11557</name>
    <dbReference type="NCBI Taxonomy" id="675824"/>
    <lineage>
        <taxon>Eukaryota</taxon>
        <taxon>Fungi</taxon>
        <taxon>Dikarya</taxon>
        <taxon>Ascomycota</taxon>
        <taxon>Saccharomycotina</taxon>
        <taxon>Lipomycetes</taxon>
        <taxon>Lipomycetales</taxon>
        <taxon>Lipomycetaceae</taxon>
        <taxon>Lipomyces</taxon>
    </lineage>
</organism>
<proteinExistence type="predicted"/>
<evidence type="ECO:0000313" key="2">
    <source>
        <dbReference type="EMBL" id="ODQ75741.1"/>
    </source>
</evidence>
<dbReference type="AlphaFoldDB" id="A0A1E3QDH6"/>
<reference evidence="2 3" key="1">
    <citation type="journal article" date="2016" name="Proc. Natl. Acad. Sci. U.S.A.">
        <title>Comparative genomics of biotechnologically important yeasts.</title>
        <authorList>
            <person name="Riley R."/>
            <person name="Haridas S."/>
            <person name="Wolfe K.H."/>
            <person name="Lopes M.R."/>
            <person name="Hittinger C.T."/>
            <person name="Goeker M."/>
            <person name="Salamov A.A."/>
            <person name="Wisecaver J.H."/>
            <person name="Long T.M."/>
            <person name="Calvey C.H."/>
            <person name="Aerts A.L."/>
            <person name="Barry K.W."/>
            <person name="Choi C."/>
            <person name="Clum A."/>
            <person name="Coughlan A.Y."/>
            <person name="Deshpande S."/>
            <person name="Douglass A.P."/>
            <person name="Hanson S.J."/>
            <person name="Klenk H.-P."/>
            <person name="LaButti K.M."/>
            <person name="Lapidus A."/>
            <person name="Lindquist E.A."/>
            <person name="Lipzen A.M."/>
            <person name="Meier-Kolthoff J.P."/>
            <person name="Ohm R.A."/>
            <person name="Otillar R.P."/>
            <person name="Pangilinan J.L."/>
            <person name="Peng Y."/>
            <person name="Rokas A."/>
            <person name="Rosa C.A."/>
            <person name="Scheuner C."/>
            <person name="Sibirny A.A."/>
            <person name="Slot J.C."/>
            <person name="Stielow J.B."/>
            <person name="Sun H."/>
            <person name="Kurtzman C.P."/>
            <person name="Blackwell M."/>
            <person name="Grigoriev I.V."/>
            <person name="Jeffries T.W."/>
        </authorList>
    </citation>
    <scope>NUCLEOTIDE SEQUENCE [LARGE SCALE GENOMIC DNA]</scope>
    <source>
        <strain evidence="2 3">NRRL Y-11557</strain>
    </source>
</reference>
<evidence type="ECO:0000313" key="3">
    <source>
        <dbReference type="Proteomes" id="UP000094385"/>
    </source>
</evidence>
<dbReference type="OrthoDB" id="10577684at2759"/>
<protein>
    <submittedName>
        <fullName evidence="2">Uncharacterized protein</fullName>
    </submittedName>
</protein>
<feature type="region of interest" description="Disordered" evidence="1">
    <location>
        <begin position="79"/>
        <end position="136"/>
    </location>
</feature>
<feature type="compositionally biased region" description="Basic and acidic residues" evidence="1">
    <location>
        <begin position="119"/>
        <end position="131"/>
    </location>
</feature>